<keyword evidence="3" id="KW-1185">Reference proteome</keyword>
<accession>A0A813HJB6</accession>
<dbReference type="Gene3D" id="2.40.70.10">
    <property type="entry name" value="Acid Proteases"/>
    <property type="match status" value="1"/>
</dbReference>
<evidence type="ECO:0000313" key="1">
    <source>
        <dbReference type="EMBL" id="CAE8638300.1"/>
    </source>
</evidence>
<organism evidence="1 3">
    <name type="scientific">Polarella glacialis</name>
    <name type="common">Dinoflagellate</name>
    <dbReference type="NCBI Taxonomy" id="89957"/>
    <lineage>
        <taxon>Eukaryota</taxon>
        <taxon>Sar</taxon>
        <taxon>Alveolata</taxon>
        <taxon>Dinophyceae</taxon>
        <taxon>Suessiales</taxon>
        <taxon>Suessiaceae</taxon>
        <taxon>Polarella</taxon>
    </lineage>
</organism>
<reference evidence="1" key="1">
    <citation type="submission" date="2021-02" db="EMBL/GenBank/DDBJ databases">
        <authorList>
            <person name="Dougan E. K."/>
            <person name="Rhodes N."/>
            <person name="Thang M."/>
            <person name="Chan C."/>
        </authorList>
    </citation>
    <scope>NUCLEOTIDE SEQUENCE</scope>
</reference>
<evidence type="ECO:0000313" key="2">
    <source>
        <dbReference type="EMBL" id="CAE8678642.1"/>
    </source>
</evidence>
<dbReference type="EMBL" id="CAJNNW010025699">
    <property type="protein sequence ID" value="CAE8678642.1"/>
    <property type="molecule type" value="Genomic_DNA"/>
</dbReference>
<protein>
    <submittedName>
        <fullName evidence="1">Uncharacterized protein</fullName>
    </submittedName>
</protein>
<dbReference type="InterPro" id="IPR021109">
    <property type="entry name" value="Peptidase_aspartic_dom_sf"/>
</dbReference>
<dbReference type="EMBL" id="CAJNNV010031907">
    <property type="protein sequence ID" value="CAE8638300.1"/>
    <property type="molecule type" value="Genomic_DNA"/>
</dbReference>
<gene>
    <name evidence="1" type="ORF">PGLA1383_LOCUS53496</name>
    <name evidence="2" type="ORF">PGLA2088_LOCUS20919</name>
</gene>
<comment type="caution">
    <text evidence="1">The sequence shown here is derived from an EMBL/GenBank/DDBJ whole genome shotgun (WGS) entry which is preliminary data.</text>
</comment>
<name>A0A813HJB6_POLGL</name>
<sequence>MGMALVAPGGFCELGWSAQHCPKAAVRLSADGHCPAAASSCLRSRGPAILWPTVATLLVAAGGSERRSCRRRRTGKKRDIGFCRRQATGGESGIDISELSSRIASLRALRVRDLKRELTALGLQTEGCVDRDSLLELLERQAPAVLLRRPSEASVSRPTAEVVETPKPITFPRNKDHWTHSRIFMKTYEDQRVLASAGSSKVITLDLQIGTTAVRFMVDMASRHSVIKTIIAKRISAVDVGKPAWASAEARSKGIRQVSLGKVWFGNLDCGPLELAAVSEGIQTPMGCAGILGLDFLAGFDWEFDVANERVRAFRIMKGALPFDVSSMISVPLQKVRLPTGADLLGCRMEVRRPGRSLEEPGGCCMAFPDMAAPRTMCTWAAVSALNIKEPDKATSLDGSILAASASEHQRCQTADLHLRLTIGDGHVETLACVGDAEAFKDLELLTWPSAILGTDVLFRERFILSVRLSMIWLSP</sequence>
<dbReference type="AlphaFoldDB" id="A0A813HJB6"/>
<dbReference type="Proteomes" id="UP000626109">
    <property type="component" value="Unassembled WGS sequence"/>
</dbReference>
<dbReference type="Proteomes" id="UP000654075">
    <property type="component" value="Unassembled WGS sequence"/>
</dbReference>
<evidence type="ECO:0000313" key="3">
    <source>
        <dbReference type="Proteomes" id="UP000654075"/>
    </source>
</evidence>
<proteinExistence type="predicted"/>